<dbReference type="EMBL" id="DRIE01000074">
    <property type="protein sequence ID" value="HEC57116.1"/>
    <property type="molecule type" value="Genomic_DNA"/>
</dbReference>
<evidence type="ECO:0000256" key="10">
    <source>
        <dbReference type="ARBA" id="ARBA00022840"/>
    </source>
</evidence>
<sequence>MSVIILTGIPGVGSSTVVKEALRMMGDGSESFRPVNFGDVMFEIAEKRGLVKTRDEMRKLNSEEQRDIQLIAAERISKMGGRVILDTHCTVKTPQGYLPGLPAWVLDTLKPEQIILIEADPEEIHQRRLKDRSRSRDPDPVELINEHQQVNRMIAMAYAARTGATVKFIANHNNGLEEAANELLKVISG</sequence>
<evidence type="ECO:0000256" key="2">
    <source>
        <dbReference type="ARBA" id="ARBA00004496"/>
    </source>
</evidence>
<organism evidence="14 15">
    <name type="scientific">Candidatus Syntropharchaeum butanivorans</name>
    <dbReference type="NCBI Taxonomy" id="1839936"/>
    <lineage>
        <taxon>Archaea</taxon>
        <taxon>Methanobacteriati</taxon>
        <taxon>Methanobacteriota</taxon>
        <taxon>Stenosarchaea group</taxon>
        <taxon>Methanomicrobia</taxon>
        <taxon>Methanosarcinales</taxon>
        <taxon>ANME-2 cluster</taxon>
        <taxon>Candidatus Syntropharchaeum</taxon>
    </lineage>
</organism>
<dbReference type="GO" id="GO:0004017">
    <property type="term" value="F:AMP kinase activity"/>
    <property type="evidence" value="ECO:0007669"/>
    <property type="project" value="UniProtKB-UniRule"/>
</dbReference>
<dbReference type="GO" id="GO:0005524">
    <property type="term" value="F:ATP binding"/>
    <property type="evidence" value="ECO:0007669"/>
    <property type="project" value="UniProtKB-UniRule"/>
</dbReference>
<dbReference type="Pfam" id="PF13207">
    <property type="entry name" value="AAA_17"/>
    <property type="match status" value="1"/>
</dbReference>
<comment type="catalytic activity">
    <reaction evidence="1 12">
        <text>AMP + ATP = 2 ADP</text>
        <dbReference type="Rhea" id="RHEA:12973"/>
        <dbReference type="ChEBI" id="CHEBI:30616"/>
        <dbReference type="ChEBI" id="CHEBI:456215"/>
        <dbReference type="ChEBI" id="CHEBI:456216"/>
        <dbReference type="EC" id="2.7.4.3"/>
    </reaction>
</comment>
<keyword evidence="10 12" id="KW-0067">ATP-binding</keyword>
<keyword evidence="7 12" id="KW-0808">Transferase</keyword>
<feature type="binding site" evidence="12">
    <location>
        <begin position="8"/>
        <end position="16"/>
    </location>
    <ligand>
        <name>ATP</name>
        <dbReference type="ChEBI" id="CHEBI:30616"/>
    </ligand>
</feature>
<dbReference type="SUPFAM" id="SSF52540">
    <property type="entry name" value="P-loop containing nucleoside triphosphate hydrolases"/>
    <property type="match status" value="1"/>
</dbReference>
<evidence type="ECO:0000313" key="13">
    <source>
        <dbReference type="EMBL" id="HEC57116.1"/>
    </source>
</evidence>
<evidence type="ECO:0000256" key="8">
    <source>
        <dbReference type="ARBA" id="ARBA00022741"/>
    </source>
</evidence>
<accession>A0A1F2P3X7</accession>
<dbReference type="EC" id="2.7.4.3" evidence="4 12"/>
<dbReference type="STRING" id="1839936.SBU_001383"/>
<reference evidence="13" key="2">
    <citation type="journal article" date="2020" name="mSystems">
        <title>Genome- and Community-Level Interaction Insights into Carbon Utilization and Element Cycling Functions of Hydrothermarchaeota in Hydrothermal Sediment.</title>
        <authorList>
            <person name="Zhou Z."/>
            <person name="Liu Y."/>
            <person name="Xu W."/>
            <person name="Pan J."/>
            <person name="Luo Z.H."/>
            <person name="Li M."/>
        </authorList>
    </citation>
    <scope>NUCLEOTIDE SEQUENCE [LARGE SCALE GENOMIC DNA]</scope>
    <source>
        <strain evidence="13">HyVt-386</strain>
    </source>
</reference>
<dbReference type="NCBIfam" id="NF003122">
    <property type="entry name" value="PRK04040.1"/>
    <property type="match status" value="1"/>
</dbReference>
<dbReference type="Gene3D" id="3.40.50.300">
    <property type="entry name" value="P-loop containing nucleotide triphosphate hydrolases"/>
    <property type="match status" value="1"/>
</dbReference>
<evidence type="ECO:0000256" key="3">
    <source>
        <dbReference type="ARBA" id="ARBA00007088"/>
    </source>
</evidence>
<evidence type="ECO:0000256" key="6">
    <source>
        <dbReference type="ARBA" id="ARBA00022490"/>
    </source>
</evidence>
<dbReference type="HAMAP" id="MF_00234">
    <property type="entry name" value="Adenylate_kinase_AdkA"/>
    <property type="match status" value="1"/>
</dbReference>
<protein>
    <recommendedName>
        <fullName evidence="5 12">Adenylate kinase</fullName>
        <shortName evidence="12">AK</shortName>
        <ecNumber evidence="4 12">2.7.4.3</ecNumber>
    </recommendedName>
    <alternativeName>
        <fullName evidence="11 12">ATP-AMP transphosphorylase</fullName>
    </alternativeName>
</protein>
<evidence type="ECO:0000256" key="9">
    <source>
        <dbReference type="ARBA" id="ARBA00022777"/>
    </source>
</evidence>
<comment type="subcellular location">
    <subcellularLocation>
        <location evidence="2 12">Cytoplasm</location>
    </subcellularLocation>
</comment>
<dbReference type="AlphaFoldDB" id="A0A1F2P3X7"/>
<keyword evidence="9 12" id="KW-0418">Kinase</keyword>
<evidence type="ECO:0000256" key="4">
    <source>
        <dbReference type="ARBA" id="ARBA00012955"/>
    </source>
</evidence>
<evidence type="ECO:0000313" key="15">
    <source>
        <dbReference type="Proteomes" id="UP000185779"/>
    </source>
</evidence>
<dbReference type="InterPro" id="IPR023477">
    <property type="entry name" value="Adenylate_kinase_AdkA"/>
</dbReference>
<evidence type="ECO:0000256" key="12">
    <source>
        <dbReference type="HAMAP-Rule" id="MF_00234"/>
    </source>
</evidence>
<gene>
    <name evidence="12" type="primary">adkA</name>
    <name evidence="13" type="ORF">ENI32_04435</name>
    <name evidence="14" type="ORF">SBU_001383</name>
</gene>
<dbReference type="GO" id="GO:0005737">
    <property type="term" value="C:cytoplasm"/>
    <property type="evidence" value="ECO:0007669"/>
    <property type="project" value="UniProtKB-SubCell"/>
</dbReference>
<name>A0A1F2P3X7_9EURY</name>
<evidence type="ECO:0000313" key="14">
    <source>
        <dbReference type="EMBL" id="OFV65682.1"/>
    </source>
</evidence>
<dbReference type="Proteomes" id="UP000185779">
    <property type="component" value="Unassembled WGS sequence"/>
</dbReference>
<keyword evidence="15" id="KW-1185">Reference proteome</keyword>
<evidence type="ECO:0000256" key="7">
    <source>
        <dbReference type="ARBA" id="ARBA00022679"/>
    </source>
</evidence>
<evidence type="ECO:0000256" key="1">
    <source>
        <dbReference type="ARBA" id="ARBA00000582"/>
    </source>
</evidence>
<comment type="similarity">
    <text evidence="3 12">Belongs to the archaeal adenylate kinase family.</text>
</comment>
<dbReference type="EMBL" id="LYOR01000008">
    <property type="protein sequence ID" value="OFV65682.1"/>
    <property type="molecule type" value="Genomic_DNA"/>
</dbReference>
<reference evidence="14 15" key="1">
    <citation type="submission" date="2016-05" db="EMBL/GenBank/DDBJ databases">
        <title>Microbial consortia oxidize butane by reversing methanogenesis.</title>
        <authorList>
            <person name="Laso-Perez R."/>
            <person name="Richter M."/>
            <person name="Wegener G."/>
            <person name="Musat F."/>
        </authorList>
    </citation>
    <scope>NUCLEOTIDE SEQUENCE [LARGE SCALE GENOMIC DNA]</scope>
    <source>
        <strain evidence="14">BOX1</strain>
    </source>
</reference>
<keyword evidence="8 12" id="KW-0547">Nucleotide-binding</keyword>
<keyword evidence="6 12" id="KW-0963">Cytoplasm</keyword>
<comment type="caution">
    <text evidence="14">The sequence shown here is derived from an EMBL/GenBank/DDBJ whole genome shotgun (WGS) entry which is preliminary data.</text>
</comment>
<dbReference type="Proteomes" id="UP000885936">
    <property type="component" value="Unassembled WGS sequence"/>
</dbReference>
<evidence type="ECO:0000256" key="11">
    <source>
        <dbReference type="ARBA" id="ARBA00033336"/>
    </source>
</evidence>
<proteinExistence type="inferred from homology"/>
<evidence type="ECO:0000256" key="5">
    <source>
        <dbReference type="ARBA" id="ARBA00019926"/>
    </source>
</evidence>
<dbReference type="InterPro" id="IPR027417">
    <property type="entry name" value="P-loop_NTPase"/>
</dbReference>